<dbReference type="InterPro" id="IPR001680">
    <property type="entry name" value="WD40_rpt"/>
</dbReference>
<organism evidence="2 3">
    <name type="scientific">Stentor coeruleus</name>
    <dbReference type="NCBI Taxonomy" id="5963"/>
    <lineage>
        <taxon>Eukaryota</taxon>
        <taxon>Sar</taxon>
        <taxon>Alveolata</taxon>
        <taxon>Ciliophora</taxon>
        <taxon>Postciliodesmatophora</taxon>
        <taxon>Heterotrichea</taxon>
        <taxon>Heterotrichida</taxon>
        <taxon>Stentoridae</taxon>
        <taxon>Stentor</taxon>
    </lineage>
</organism>
<dbReference type="Pfam" id="PF00400">
    <property type="entry name" value="WD40"/>
    <property type="match status" value="1"/>
</dbReference>
<dbReference type="InterPro" id="IPR011047">
    <property type="entry name" value="Quinoprotein_ADH-like_sf"/>
</dbReference>
<dbReference type="Gene3D" id="2.130.10.10">
    <property type="entry name" value="YVTN repeat-like/Quinoprotein amine dehydrogenase"/>
    <property type="match status" value="1"/>
</dbReference>
<dbReference type="AlphaFoldDB" id="A0A1R2BQ13"/>
<keyword evidence="3" id="KW-1185">Reference proteome</keyword>
<dbReference type="OrthoDB" id="290636at2759"/>
<comment type="caution">
    <text evidence="2">The sequence shown here is derived from an EMBL/GenBank/DDBJ whole genome shotgun (WGS) entry which is preliminary data.</text>
</comment>
<accession>A0A1R2BQ13</accession>
<dbReference type="SMART" id="SM00320">
    <property type="entry name" value="WD40"/>
    <property type="match status" value="2"/>
</dbReference>
<dbReference type="SUPFAM" id="SSF50998">
    <property type="entry name" value="Quinoprotein alcohol dehydrogenase-like"/>
    <property type="match status" value="1"/>
</dbReference>
<protein>
    <submittedName>
        <fullName evidence="2">Uncharacterized protein</fullName>
    </submittedName>
</protein>
<proteinExistence type="predicted"/>
<dbReference type="PROSITE" id="PS50294">
    <property type="entry name" value="WD_REPEATS_REGION"/>
    <property type="match status" value="1"/>
</dbReference>
<dbReference type="PROSITE" id="PS50082">
    <property type="entry name" value="WD_REPEATS_2"/>
    <property type="match status" value="1"/>
</dbReference>
<dbReference type="PANTHER" id="PTHR43991:SF12">
    <property type="entry name" value="WD REPEAT PROTEIN (AFU_ORTHOLOGUE AFUA_8G05640)"/>
    <property type="match status" value="1"/>
</dbReference>
<reference evidence="2 3" key="1">
    <citation type="submission" date="2016-11" db="EMBL/GenBank/DDBJ databases">
        <title>The macronuclear genome of Stentor coeruleus: a giant cell with tiny introns.</title>
        <authorList>
            <person name="Slabodnick M."/>
            <person name="Ruby J.G."/>
            <person name="Reiff S.B."/>
            <person name="Swart E.C."/>
            <person name="Gosai S."/>
            <person name="Prabakaran S."/>
            <person name="Witkowska E."/>
            <person name="Larue G.E."/>
            <person name="Fisher S."/>
            <person name="Freeman R.M."/>
            <person name="Gunawardena J."/>
            <person name="Chu W."/>
            <person name="Stover N.A."/>
            <person name="Gregory B.D."/>
            <person name="Nowacki M."/>
            <person name="Derisi J."/>
            <person name="Roy S.W."/>
            <person name="Marshall W.F."/>
            <person name="Sood P."/>
        </authorList>
    </citation>
    <scope>NUCLEOTIDE SEQUENCE [LARGE SCALE GENOMIC DNA]</scope>
    <source>
        <strain evidence="2">WM001</strain>
    </source>
</reference>
<evidence type="ECO:0000256" key="1">
    <source>
        <dbReference type="PROSITE-ProRule" id="PRU00221"/>
    </source>
</evidence>
<name>A0A1R2BQ13_9CILI</name>
<sequence length="390" mass="44602">MNFTETNPIELGDIDETRHVFGYEVGRDPQGILWNTEYFISTREDFRRRRNNRYNSFRNTVDVLKLEDQCSKTNNQYFNFIENHLIQSEFSHFQLRNNVQCLGQDDIFMKTFRNDLTNYNPISYEKKKVLNPRFTAVSFYVLGENVVVGGMEGELIFCDKNGNVKFDKEIGDGSSKITNSCAMFIEGGEMSIITYNNDKKIRIISPETQEVKLTIGFDECVNHGTLSCDKKTIVACLDSVEDQIIDKMTGEVVGKTSGHSDFSFSAAWDPSSDYYFATGNQDHSVIVWDLRTGPRYSPLYVLKGQLSAALCVKYSSNGKYLAFAETADYITIIDKKDYKQRQVIDYFGEISGFDFCEDAENSTSIFLALADSKYSSLVELRENKAYDYLV</sequence>
<gene>
    <name evidence="2" type="ORF">SteCoe_21252</name>
</gene>
<dbReference type="PANTHER" id="PTHR43991">
    <property type="entry name" value="WD REPEAT PROTEIN (AFU_ORTHOLOGUE AFUA_8G05640)-RELATED"/>
    <property type="match status" value="1"/>
</dbReference>
<dbReference type="Proteomes" id="UP000187209">
    <property type="component" value="Unassembled WGS sequence"/>
</dbReference>
<feature type="repeat" description="WD" evidence="1">
    <location>
        <begin position="256"/>
        <end position="298"/>
    </location>
</feature>
<evidence type="ECO:0000313" key="3">
    <source>
        <dbReference type="Proteomes" id="UP000187209"/>
    </source>
</evidence>
<dbReference type="EMBL" id="MPUH01000500">
    <property type="protein sequence ID" value="OMJ78851.1"/>
    <property type="molecule type" value="Genomic_DNA"/>
</dbReference>
<keyword evidence="1" id="KW-0853">WD repeat</keyword>
<evidence type="ECO:0000313" key="2">
    <source>
        <dbReference type="EMBL" id="OMJ78851.1"/>
    </source>
</evidence>
<dbReference type="InterPro" id="IPR015943">
    <property type="entry name" value="WD40/YVTN_repeat-like_dom_sf"/>
</dbReference>